<evidence type="ECO:0000313" key="2">
    <source>
        <dbReference type="Proteomes" id="UP001239111"/>
    </source>
</evidence>
<protein>
    <submittedName>
        <fullName evidence="1">Uncharacterized protein</fullName>
    </submittedName>
</protein>
<dbReference type="EMBL" id="CM056742">
    <property type="protein sequence ID" value="KAJ8677327.1"/>
    <property type="molecule type" value="Genomic_DNA"/>
</dbReference>
<reference evidence="1" key="1">
    <citation type="submission" date="2023-04" db="EMBL/GenBank/DDBJ databases">
        <title>A chromosome-level genome assembly of the parasitoid wasp Eretmocerus hayati.</title>
        <authorList>
            <person name="Zhong Y."/>
            <person name="Liu S."/>
            <person name="Liu Y."/>
        </authorList>
    </citation>
    <scope>NUCLEOTIDE SEQUENCE</scope>
    <source>
        <strain evidence="1">ZJU_SS_LIU_2023</strain>
    </source>
</reference>
<dbReference type="Proteomes" id="UP001239111">
    <property type="component" value="Chromosome 2"/>
</dbReference>
<organism evidence="1 2">
    <name type="scientific">Eretmocerus hayati</name>
    <dbReference type="NCBI Taxonomy" id="131215"/>
    <lineage>
        <taxon>Eukaryota</taxon>
        <taxon>Metazoa</taxon>
        <taxon>Ecdysozoa</taxon>
        <taxon>Arthropoda</taxon>
        <taxon>Hexapoda</taxon>
        <taxon>Insecta</taxon>
        <taxon>Pterygota</taxon>
        <taxon>Neoptera</taxon>
        <taxon>Endopterygota</taxon>
        <taxon>Hymenoptera</taxon>
        <taxon>Apocrita</taxon>
        <taxon>Proctotrupomorpha</taxon>
        <taxon>Chalcidoidea</taxon>
        <taxon>Aphelinidae</taxon>
        <taxon>Aphelininae</taxon>
        <taxon>Eretmocerus</taxon>
    </lineage>
</organism>
<keyword evidence="2" id="KW-1185">Reference proteome</keyword>
<sequence length="129" mass="15027">MQDSILHRNTGEKRGKKEITTRSVDVQKETGGFDIRLLVRIATILGVIPCGEVVNIGAFRAYGIDTARRFVEFYDWYYMPTTLHLILIHGYLFLRKLDPAMGLYSEEPLESSHKVLKSYRNYRARRCDR</sequence>
<proteinExistence type="predicted"/>
<evidence type="ECO:0000313" key="1">
    <source>
        <dbReference type="EMBL" id="KAJ8677327.1"/>
    </source>
</evidence>
<accession>A0ACC2P1S0</accession>
<comment type="caution">
    <text evidence="1">The sequence shown here is derived from an EMBL/GenBank/DDBJ whole genome shotgun (WGS) entry which is preliminary data.</text>
</comment>
<gene>
    <name evidence="1" type="ORF">QAD02_013114</name>
</gene>
<name>A0ACC2P1S0_9HYME</name>